<dbReference type="GeneID" id="112925868"/>
<dbReference type="PROSITE" id="PS51406">
    <property type="entry name" value="FIBRINOGEN_C_2"/>
    <property type="match status" value="1"/>
</dbReference>
<dbReference type="InterPro" id="IPR002181">
    <property type="entry name" value="Fibrinogen_a/b/g_C_dom"/>
</dbReference>
<dbReference type="NCBIfam" id="NF040941">
    <property type="entry name" value="GGGWT_bact"/>
    <property type="match status" value="1"/>
</dbReference>
<dbReference type="AlphaFoldDB" id="A0A3Q7TMI1"/>
<evidence type="ECO:0000259" key="2">
    <source>
        <dbReference type="PROSITE" id="PS51406"/>
    </source>
</evidence>
<name>A0A3Q7TMI1_VULVU</name>
<dbReference type="Gene3D" id="3.90.215.10">
    <property type="entry name" value="Gamma Fibrinogen, chain A, domain 1"/>
    <property type="match status" value="1"/>
</dbReference>
<dbReference type="OMA" id="EKHSICG"/>
<dbReference type="CDD" id="cd00087">
    <property type="entry name" value="FReD"/>
    <property type="match status" value="1"/>
</dbReference>
<dbReference type="PANTHER" id="PTHR19143">
    <property type="entry name" value="FIBRINOGEN/TENASCIN/ANGIOPOEITIN"/>
    <property type="match status" value="1"/>
</dbReference>
<dbReference type="Proteomes" id="UP001652641">
    <property type="component" value="Chromosome 12"/>
</dbReference>
<dbReference type="SUPFAM" id="SSF56496">
    <property type="entry name" value="Fibrinogen C-terminal domain-like"/>
    <property type="match status" value="1"/>
</dbReference>
<evidence type="ECO:0000313" key="4">
    <source>
        <dbReference type="RefSeq" id="XP_025862487.2"/>
    </source>
</evidence>
<proteinExistence type="predicted"/>
<protein>
    <submittedName>
        <fullName evidence="4">Angiopoietin-related protein 5</fullName>
    </submittedName>
</protein>
<sequence>MEPRCPSKDEWIKKMWSMYTMEYSSAIRNDKYPPFASTWMELEGIMLSESLLVFEEVFHFSRKNMMYLSQASLLFLNTLILICGEVIQGNCVHHSTDSPVVNTVEDVSNAKDESKSNDTVYKEDCEESCDVKIKITREEKHFMCRNLQNSIVSYTRSTKKLLRNMMDEQQTSLDYLSNQVNELMNRVLLLTTEVFRKQLEPLPHRPVQSHGLDCTDIKDTLGSVTKTPSGLYIIYPEGSSYPFEVMCDMDYRGGGWTMIQKRIDGIIDFQRPWCDYLDGFGDLLGEFWLGLKKIFYIVNQKNTSFMLYIALESEDDTFAYASYDNFWLEDETRFFKIHLGRYSGNAGDAFRGSGKEENQNAMPFSTSDVDNDGCRPACLVGGQSVKSCSSLNNNTGWWFNQCGLANLNGVHHFPRKLLSTGIQWGTWTKNSAPVRIKSVSMKIRRTYNPYFK</sequence>
<keyword evidence="3" id="KW-1185">Reference proteome</keyword>
<dbReference type="InterPro" id="IPR036056">
    <property type="entry name" value="Fibrinogen-like_C"/>
</dbReference>
<accession>A0A3Q7TMI1</accession>
<dbReference type="InterPro" id="IPR050373">
    <property type="entry name" value="Fibrinogen_C-term_domain"/>
</dbReference>
<dbReference type="CTD" id="253935"/>
<dbReference type="PANTHER" id="PTHR19143:SF185">
    <property type="entry name" value="ANGIOPOIETIN-RELATED PROTEIN 5"/>
    <property type="match status" value="1"/>
</dbReference>
<reference evidence="4" key="2">
    <citation type="submission" date="2025-08" db="UniProtKB">
        <authorList>
            <consortium name="RefSeq"/>
        </authorList>
    </citation>
    <scope>IDENTIFICATION</scope>
    <source>
        <tissue evidence="4">Cell line</tissue>
    </source>
</reference>
<reference key="1">
    <citation type="submission" date="2019-01" db="UniProtKB">
        <authorList>
            <consortium name="RefSeq"/>
        </authorList>
    </citation>
    <scope>IDENTIFICATION</scope>
</reference>
<gene>
    <name evidence="4" type="primary">ANGPTL5</name>
</gene>
<keyword evidence="1" id="KW-1015">Disulfide bond</keyword>
<dbReference type="GO" id="GO:0005615">
    <property type="term" value="C:extracellular space"/>
    <property type="evidence" value="ECO:0007669"/>
    <property type="project" value="TreeGrafter"/>
</dbReference>
<evidence type="ECO:0000313" key="3">
    <source>
        <dbReference type="Proteomes" id="UP001652641"/>
    </source>
</evidence>
<dbReference type="InterPro" id="IPR020837">
    <property type="entry name" value="Fibrinogen_CS"/>
</dbReference>
<dbReference type="STRING" id="9627.ENSVVUP00000014348"/>
<dbReference type="InterPro" id="IPR014716">
    <property type="entry name" value="Fibrinogen_a/b/g_C_1"/>
</dbReference>
<dbReference type="SMART" id="SM00186">
    <property type="entry name" value="FBG"/>
    <property type="match status" value="1"/>
</dbReference>
<organism evidence="3 4">
    <name type="scientific">Vulpes vulpes</name>
    <name type="common">Red fox</name>
    <dbReference type="NCBI Taxonomy" id="9627"/>
    <lineage>
        <taxon>Eukaryota</taxon>
        <taxon>Metazoa</taxon>
        <taxon>Chordata</taxon>
        <taxon>Craniata</taxon>
        <taxon>Vertebrata</taxon>
        <taxon>Euteleostomi</taxon>
        <taxon>Mammalia</taxon>
        <taxon>Eutheria</taxon>
        <taxon>Laurasiatheria</taxon>
        <taxon>Carnivora</taxon>
        <taxon>Caniformia</taxon>
        <taxon>Canidae</taxon>
        <taxon>Vulpes</taxon>
    </lineage>
</organism>
<dbReference type="KEGG" id="vvp:112925868"/>
<dbReference type="PROSITE" id="PS00514">
    <property type="entry name" value="FIBRINOGEN_C_1"/>
    <property type="match status" value="1"/>
</dbReference>
<feature type="domain" description="Fibrinogen C-terminal" evidence="2">
    <location>
        <begin position="205"/>
        <end position="447"/>
    </location>
</feature>
<dbReference type="Pfam" id="PF00147">
    <property type="entry name" value="Fibrinogen_C"/>
    <property type="match status" value="1"/>
</dbReference>
<evidence type="ECO:0000256" key="1">
    <source>
        <dbReference type="ARBA" id="ARBA00023157"/>
    </source>
</evidence>
<dbReference type="RefSeq" id="XP_025862487.2">
    <property type="nucleotide sequence ID" value="XM_026006702.2"/>
</dbReference>